<keyword evidence="1" id="KW-0472">Membrane</keyword>
<evidence type="ECO:0000313" key="2">
    <source>
        <dbReference type="EMBL" id="QCK16612.1"/>
    </source>
</evidence>
<sequence>MEKSIERTWKSAFKNNELLAPKLIGLYEKKSEMTIDKMMRRLKIDNLSLLAISAMVIIGGYVFNYLIEGIYGAAVILMIFGINWLMIRKADRVDLTNEPLTYLKSFMEWIKSTIKFYKVFMGVVLPVIVAPLIYMISIKTDPIQTIIEKDGLVPVVILIIILCVFFSLFSLLAYSVSNKMMYGSLINKMKGIIKDLEELKNE</sequence>
<dbReference type="KEGG" id="fpf:DCC35_18690"/>
<dbReference type="EMBL" id="CP028923">
    <property type="protein sequence ID" value="QCK16612.1"/>
    <property type="molecule type" value="Genomic_DNA"/>
</dbReference>
<dbReference type="OrthoDB" id="1120468at2"/>
<feature type="transmembrane region" description="Helical" evidence="1">
    <location>
        <begin position="69"/>
        <end position="87"/>
    </location>
</feature>
<keyword evidence="1" id="KW-0812">Transmembrane</keyword>
<keyword evidence="1" id="KW-1133">Transmembrane helix</keyword>
<protein>
    <submittedName>
        <fullName evidence="2">Uncharacterized protein</fullName>
    </submittedName>
</protein>
<dbReference type="RefSeq" id="WP_137092203.1">
    <property type="nucleotide sequence ID" value="NZ_CP028923.1"/>
</dbReference>
<evidence type="ECO:0000313" key="3">
    <source>
        <dbReference type="Proteomes" id="UP000298616"/>
    </source>
</evidence>
<reference evidence="2 3" key="1">
    <citation type="submission" date="2018-04" db="EMBL/GenBank/DDBJ databases">
        <title>Complete genome uncultured novel isolate.</title>
        <authorList>
            <person name="Merlino G."/>
        </authorList>
    </citation>
    <scope>NUCLEOTIDE SEQUENCE [LARGE SCALE GENOMIC DNA]</scope>
    <source>
        <strain evidence="3">R1DC9</strain>
    </source>
</reference>
<dbReference type="AlphaFoldDB" id="A0A4D7JVP8"/>
<gene>
    <name evidence="2" type="ORF">DCC35_18690</name>
</gene>
<accession>A0A4D7JVP8</accession>
<organism evidence="2 3">
    <name type="scientific">Mangrovivirga cuniculi</name>
    <dbReference type="NCBI Taxonomy" id="2715131"/>
    <lineage>
        <taxon>Bacteria</taxon>
        <taxon>Pseudomonadati</taxon>
        <taxon>Bacteroidota</taxon>
        <taxon>Cytophagia</taxon>
        <taxon>Cytophagales</taxon>
        <taxon>Mangrovivirgaceae</taxon>
        <taxon>Mangrovivirga</taxon>
    </lineage>
</organism>
<dbReference type="Proteomes" id="UP000298616">
    <property type="component" value="Chromosome"/>
</dbReference>
<feature type="transmembrane region" description="Helical" evidence="1">
    <location>
        <begin position="116"/>
        <end position="136"/>
    </location>
</feature>
<name>A0A4D7JVP8_9BACT</name>
<proteinExistence type="predicted"/>
<keyword evidence="3" id="KW-1185">Reference proteome</keyword>
<feature type="transmembrane region" description="Helical" evidence="1">
    <location>
        <begin position="47"/>
        <end position="63"/>
    </location>
</feature>
<feature type="transmembrane region" description="Helical" evidence="1">
    <location>
        <begin position="156"/>
        <end position="176"/>
    </location>
</feature>
<evidence type="ECO:0000256" key="1">
    <source>
        <dbReference type="SAM" id="Phobius"/>
    </source>
</evidence>